<evidence type="ECO:0000256" key="2">
    <source>
        <dbReference type="ARBA" id="ARBA00003091"/>
    </source>
</evidence>
<evidence type="ECO:0000256" key="10">
    <source>
        <dbReference type="ARBA" id="ARBA00023026"/>
    </source>
</evidence>
<evidence type="ECO:0000313" key="17">
    <source>
        <dbReference type="EMBL" id="ODN01230.1"/>
    </source>
</evidence>
<dbReference type="EMBL" id="LJIJ01000166">
    <property type="protein sequence ID" value="ODN01230.1"/>
    <property type="molecule type" value="Genomic_DNA"/>
</dbReference>
<name>A0A1D2N7I4_ORCCI</name>
<keyword evidence="6" id="KW-0479">Metal-binding</keyword>
<evidence type="ECO:0000256" key="9">
    <source>
        <dbReference type="ARBA" id="ARBA00022833"/>
    </source>
</evidence>
<feature type="chain" id="PRO_5008905163" evidence="15">
    <location>
        <begin position="20"/>
        <end position="425"/>
    </location>
</feature>
<keyword evidence="18" id="KW-1185">Reference proteome</keyword>
<evidence type="ECO:0000256" key="4">
    <source>
        <dbReference type="ARBA" id="ARBA00022645"/>
    </source>
</evidence>
<keyword evidence="12" id="KW-0865">Zymogen</keyword>
<evidence type="ECO:0000256" key="8">
    <source>
        <dbReference type="ARBA" id="ARBA00022801"/>
    </source>
</evidence>
<accession>A0A1D2N7I4</accession>
<evidence type="ECO:0000313" key="18">
    <source>
        <dbReference type="Proteomes" id="UP000094527"/>
    </source>
</evidence>
<dbReference type="AlphaFoldDB" id="A0A1D2N7I4"/>
<dbReference type="PRINTS" id="PR00765">
    <property type="entry name" value="CRBOXYPTASEA"/>
</dbReference>
<comment type="function">
    <text evidence="2">Extracellular metalloprotease that contributes to pathogenicity.</text>
</comment>
<feature type="domain" description="Peptidase M14" evidence="16">
    <location>
        <begin position="124"/>
        <end position="419"/>
    </location>
</feature>
<gene>
    <name evidence="17" type="ORF">Ocin01_05447</name>
</gene>
<dbReference type="PROSITE" id="PS52035">
    <property type="entry name" value="PEPTIDASE_M14"/>
    <property type="match status" value="1"/>
</dbReference>
<dbReference type="CDD" id="cd03860">
    <property type="entry name" value="M14_CP_A-B_like"/>
    <property type="match status" value="1"/>
</dbReference>
<dbReference type="InterPro" id="IPR036990">
    <property type="entry name" value="M14A-like_propep"/>
</dbReference>
<keyword evidence="8" id="KW-0378">Hydrolase</keyword>
<protein>
    <submittedName>
        <fullName evidence="17">Zinc carboxypeptidase A 1</fullName>
    </submittedName>
</protein>
<dbReference type="GO" id="GO:0006508">
    <property type="term" value="P:proteolysis"/>
    <property type="evidence" value="ECO:0007669"/>
    <property type="project" value="UniProtKB-KW"/>
</dbReference>
<dbReference type="SUPFAM" id="SSF53187">
    <property type="entry name" value="Zn-dependent exopeptidases"/>
    <property type="match status" value="1"/>
</dbReference>
<evidence type="ECO:0000256" key="13">
    <source>
        <dbReference type="ARBA" id="ARBA00023157"/>
    </source>
</evidence>
<keyword evidence="7 15" id="KW-0732">Signal</keyword>
<dbReference type="GO" id="GO:0005615">
    <property type="term" value="C:extracellular space"/>
    <property type="evidence" value="ECO:0007669"/>
    <property type="project" value="TreeGrafter"/>
</dbReference>
<dbReference type="PANTHER" id="PTHR11705:SF143">
    <property type="entry name" value="SLL0236 PROTEIN"/>
    <property type="match status" value="1"/>
</dbReference>
<dbReference type="Pfam" id="PF02244">
    <property type="entry name" value="Propep_M14"/>
    <property type="match status" value="1"/>
</dbReference>
<evidence type="ECO:0000256" key="1">
    <source>
        <dbReference type="ARBA" id="ARBA00001947"/>
    </source>
</evidence>
<dbReference type="Gene3D" id="3.30.70.340">
    <property type="entry name" value="Metallocarboxypeptidase-like"/>
    <property type="match status" value="1"/>
</dbReference>
<evidence type="ECO:0000256" key="14">
    <source>
        <dbReference type="PROSITE-ProRule" id="PRU01379"/>
    </source>
</evidence>
<keyword evidence="5" id="KW-0645">Protease</keyword>
<dbReference type="Pfam" id="PF00246">
    <property type="entry name" value="Peptidase_M14"/>
    <property type="match status" value="1"/>
</dbReference>
<evidence type="ECO:0000256" key="6">
    <source>
        <dbReference type="ARBA" id="ARBA00022723"/>
    </source>
</evidence>
<keyword evidence="9" id="KW-0862">Zinc</keyword>
<keyword evidence="4 17" id="KW-0121">Carboxypeptidase</keyword>
<comment type="similarity">
    <text evidence="3 14">Belongs to the peptidase M14 family.</text>
</comment>
<dbReference type="GO" id="GO:0008270">
    <property type="term" value="F:zinc ion binding"/>
    <property type="evidence" value="ECO:0007669"/>
    <property type="project" value="InterPro"/>
</dbReference>
<dbReference type="OrthoDB" id="3626597at2759"/>
<dbReference type="Proteomes" id="UP000094527">
    <property type="component" value="Unassembled WGS sequence"/>
</dbReference>
<evidence type="ECO:0000256" key="7">
    <source>
        <dbReference type="ARBA" id="ARBA00022729"/>
    </source>
</evidence>
<comment type="caution">
    <text evidence="17">The sequence shown here is derived from an EMBL/GenBank/DDBJ whole genome shotgun (WGS) entry which is preliminary data.</text>
</comment>
<feature type="signal peptide" evidence="15">
    <location>
        <begin position="1"/>
        <end position="19"/>
    </location>
</feature>
<reference evidence="17 18" key="1">
    <citation type="journal article" date="2016" name="Genome Biol. Evol.">
        <title>Gene Family Evolution Reflects Adaptation to Soil Environmental Stressors in the Genome of the Collembolan Orchesella cincta.</title>
        <authorList>
            <person name="Faddeeva-Vakhrusheva A."/>
            <person name="Derks M.F."/>
            <person name="Anvar S.Y."/>
            <person name="Agamennone V."/>
            <person name="Suring W."/>
            <person name="Smit S."/>
            <person name="van Straalen N.M."/>
            <person name="Roelofs D."/>
        </authorList>
    </citation>
    <scope>NUCLEOTIDE SEQUENCE [LARGE SCALE GENOMIC DNA]</scope>
    <source>
        <tissue evidence="17">Mixed pool</tissue>
    </source>
</reference>
<evidence type="ECO:0000259" key="16">
    <source>
        <dbReference type="PROSITE" id="PS52035"/>
    </source>
</evidence>
<dbReference type="InterPro" id="IPR003146">
    <property type="entry name" value="M14A_act_pep"/>
</dbReference>
<sequence length="425" mass="47775">MKFLLLLFYSSSLCNWVRAEGAVTFDNYKILRVVPQNPQHLEMINEIETTQKCLVLLQGGNIGQPVDLAVPPHLQTDFMDNLRDQMPTEIISHNIETLINRESMQMQMESEFSTEAGFDTVFTQYLTFTKIQQFVLQLQELNPNLVKVSSYGKSFEGRDLIQVAVQKNTGSTNKHLVLMDCGLHAREWITNMECCHWLTQLCDTSSPAHALLDNFNFLVMPSANPDGLEHSWNTFRLWRKTRNTNPTNPACVGTDPNRNWAFGHSGTGSSTDECSDVYCGPAPFSAPETLALSKVLKEQEPTLYLSMHSYSQLILMSYGCDAPGLTNKNFTEQQTIANKAVQALHDVHQTTYEAGNSKTILYEACGCSTDWALAENLCKYAYTYELRDTGRTGFLLPEDQIAPTCDETSASVVTMCTEILKRNPL</sequence>
<dbReference type="Gene3D" id="3.40.630.10">
    <property type="entry name" value="Zn peptidases"/>
    <property type="match status" value="1"/>
</dbReference>
<dbReference type="GO" id="GO:0004181">
    <property type="term" value="F:metallocarboxypeptidase activity"/>
    <property type="evidence" value="ECO:0007669"/>
    <property type="project" value="InterPro"/>
</dbReference>
<evidence type="ECO:0000256" key="3">
    <source>
        <dbReference type="ARBA" id="ARBA00005988"/>
    </source>
</evidence>
<keyword evidence="10" id="KW-0843">Virulence</keyword>
<evidence type="ECO:0000256" key="15">
    <source>
        <dbReference type="SAM" id="SignalP"/>
    </source>
</evidence>
<keyword evidence="13" id="KW-1015">Disulfide bond</keyword>
<dbReference type="STRING" id="48709.A0A1D2N7I4"/>
<evidence type="ECO:0000256" key="11">
    <source>
        <dbReference type="ARBA" id="ARBA00023049"/>
    </source>
</evidence>
<dbReference type="InterPro" id="IPR000834">
    <property type="entry name" value="Peptidase_M14"/>
</dbReference>
<dbReference type="SUPFAM" id="SSF54897">
    <property type="entry name" value="Protease propeptides/inhibitors"/>
    <property type="match status" value="1"/>
</dbReference>
<proteinExistence type="inferred from homology"/>
<keyword evidence="11" id="KW-0482">Metalloprotease</keyword>
<evidence type="ECO:0000256" key="5">
    <source>
        <dbReference type="ARBA" id="ARBA00022670"/>
    </source>
</evidence>
<dbReference type="FunFam" id="3.40.630.10:FF:000084">
    <property type="entry name" value="Carboxypeptidase B2"/>
    <property type="match status" value="1"/>
</dbReference>
<organism evidence="17 18">
    <name type="scientific">Orchesella cincta</name>
    <name type="common">Springtail</name>
    <name type="synonym">Podura cincta</name>
    <dbReference type="NCBI Taxonomy" id="48709"/>
    <lineage>
        <taxon>Eukaryota</taxon>
        <taxon>Metazoa</taxon>
        <taxon>Ecdysozoa</taxon>
        <taxon>Arthropoda</taxon>
        <taxon>Hexapoda</taxon>
        <taxon>Collembola</taxon>
        <taxon>Entomobryomorpha</taxon>
        <taxon>Entomobryoidea</taxon>
        <taxon>Orchesellidae</taxon>
        <taxon>Orchesellinae</taxon>
        <taxon>Orchesella</taxon>
    </lineage>
</organism>
<dbReference type="SMART" id="SM00631">
    <property type="entry name" value="Zn_pept"/>
    <property type="match status" value="1"/>
</dbReference>
<evidence type="ECO:0000256" key="12">
    <source>
        <dbReference type="ARBA" id="ARBA00023145"/>
    </source>
</evidence>
<dbReference type="PANTHER" id="PTHR11705">
    <property type="entry name" value="PROTEASE FAMILY M14 CARBOXYPEPTIDASE A,B"/>
    <property type="match status" value="1"/>
</dbReference>
<comment type="cofactor">
    <cofactor evidence="1">
        <name>Zn(2+)</name>
        <dbReference type="ChEBI" id="CHEBI:29105"/>
    </cofactor>
</comment>
<dbReference type="OMA" id="WPYKWEG"/>
<feature type="active site" description="Proton donor/acceptor" evidence="14">
    <location>
        <position position="385"/>
    </location>
</feature>